<dbReference type="InterPro" id="IPR017871">
    <property type="entry name" value="ABC_transporter-like_CS"/>
</dbReference>
<evidence type="ECO:0000259" key="4">
    <source>
        <dbReference type="PROSITE" id="PS50893"/>
    </source>
</evidence>
<dbReference type="Gene3D" id="3.40.50.300">
    <property type="entry name" value="P-loop containing nucleotide triphosphate hydrolases"/>
    <property type="match status" value="1"/>
</dbReference>
<dbReference type="GO" id="GO:0005886">
    <property type="term" value="C:plasma membrane"/>
    <property type="evidence" value="ECO:0007669"/>
    <property type="project" value="TreeGrafter"/>
</dbReference>
<name>A0A382RFB0_9ZZZZ</name>
<dbReference type="GO" id="GO:0016887">
    <property type="term" value="F:ATP hydrolysis activity"/>
    <property type="evidence" value="ECO:0007669"/>
    <property type="project" value="InterPro"/>
</dbReference>
<organism evidence="5">
    <name type="scientific">marine metagenome</name>
    <dbReference type="NCBI Taxonomy" id="408172"/>
    <lineage>
        <taxon>unclassified sequences</taxon>
        <taxon>metagenomes</taxon>
        <taxon>ecological metagenomes</taxon>
    </lineage>
</organism>
<proteinExistence type="predicted"/>
<keyword evidence="3" id="KW-0067">ATP-binding</keyword>
<dbReference type="InterPro" id="IPR027417">
    <property type="entry name" value="P-loop_NTPase"/>
</dbReference>
<evidence type="ECO:0000313" key="5">
    <source>
        <dbReference type="EMBL" id="SVC95932.1"/>
    </source>
</evidence>
<dbReference type="Pfam" id="PF00005">
    <property type="entry name" value="ABC_tran"/>
    <property type="match status" value="1"/>
</dbReference>
<reference evidence="5" key="1">
    <citation type="submission" date="2018-05" db="EMBL/GenBank/DDBJ databases">
        <authorList>
            <person name="Lanie J.A."/>
            <person name="Ng W.-L."/>
            <person name="Kazmierczak K.M."/>
            <person name="Andrzejewski T.M."/>
            <person name="Davidsen T.M."/>
            <person name="Wayne K.J."/>
            <person name="Tettelin H."/>
            <person name="Glass J.I."/>
            <person name="Rusch D."/>
            <person name="Podicherti R."/>
            <person name="Tsui H.-C.T."/>
            <person name="Winkler M.E."/>
        </authorList>
    </citation>
    <scope>NUCLEOTIDE SEQUENCE</scope>
</reference>
<keyword evidence="2" id="KW-0547">Nucleotide-binding</keyword>
<dbReference type="InterPro" id="IPR003439">
    <property type="entry name" value="ABC_transporter-like_ATP-bd"/>
</dbReference>
<dbReference type="SUPFAM" id="SSF52540">
    <property type="entry name" value="P-loop containing nucleoside triphosphate hydrolases"/>
    <property type="match status" value="1"/>
</dbReference>
<dbReference type="GO" id="GO:0022857">
    <property type="term" value="F:transmembrane transporter activity"/>
    <property type="evidence" value="ECO:0007669"/>
    <property type="project" value="TreeGrafter"/>
</dbReference>
<dbReference type="InterPro" id="IPR015854">
    <property type="entry name" value="ABC_transpr_LolD-like"/>
</dbReference>
<dbReference type="PROSITE" id="PS50893">
    <property type="entry name" value="ABC_TRANSPORTER_2"/>
    <property type="match status" value="1"/>
</dbReference>
<dbReference type="CDD" id="cd03255">
    <property type="entry name" value="ABC_MJ0796_LolCDE_FtsE"/>
    <property type="match status" value="1"/>
</dbReference>
<sequence length="233" mass="25016">MKESTDQSIPAVQLIEVSKTYEGTPPVKALSNISMSVSKGEFIGIIGASGSGKSTLLHVIGTLTRPTGGSVFIDGVETSGLTDQELSGVRSRYVGFIFQDFFLLPGFTAQENVENGLLYTDFPASERKERARDILDRVGLSHRVNHLPNEMSGGEQQRVAVARALVHKPAFVLADEPTGNLDSTNTAAVLDLLIGLNLDGTTVILITHDQEVAGKSSRRISFKDGKIDDSSDK</sequence>
<dbReference type="SMART" id="SM00382">
    <property type="entry name" value="AAA"/>
    <property type="match status" value="1"/>
</dbReference>
<evidence type="ECO:0000256" key="1">
    <source>
        <dbReference type="ARBA" id="ARBA00022448"/>
    </source>
</evidence>
<gene>
    <name evidence="5" type="ORF">METZ01_LOCUS348786</name>
</gene>
<dbReference type="EMBL" id="UINC01121053">
    <property type="protein sequence ID" value="SVC95932.1"/>
    <property type="molecule type" value="Genomic_DNA"/>
</dbReference>
<dbReference type="GO" id="GO:0005524">
    <property type="term" value="F:ATP binding"/>
    <property type="evidence" value="ECO:0007669"/>
    <property type="project" value="UniProtKB-KW"/>
</dbReference>
<dbReference type="PANTHER" id="PTHR24220:SF86">
    <property type="entry name" value="ABC TRANSPORTER ABCH.1"/>
    <property type="match status" value="1"/>
</dbReference>
<dbReference type="PANTHER" id="PTHR24220">
    <property type="entry name" value="IMPORT ATP-BINDING PROTEIN"/>
    <property type="match status" value="1"/>
</dbReference>
<dbReference type="InterPro" id="IPR003593">
    <property type="entry name" value="AAA+_ATPase"/>
</dbReference>
<dbReference type="PROSITE" id="PS00211">
    <property type="entry name" value="ABC_TRANSPORTER_1"/>
    <property type="match status" value="1"/>
</dbReference>
<evidence type="ECO:0000256" key="3">
    <source>
        <dbReference type="ARBA" id="ARBA00022840"/>
    </source>
</evidence>
<evidence type="ECO:0000256" key="2">
    <source>
        <dbReference type="ARBA" id="ARBA00022741"/>
    </source>
</evidence>
<dbReference type="InterPro" id="IPR017911">
    <property type="entry name" value="MacB-like_ATP-bd"/>
</dbReference>
<dbReference type="FunFam" id="3.40.50.300:FF:000032">
    <property type="entry name" value="Export ABC transporter ATP-binding protein"/>
    <property type="match status" value="1"/>
</dbReference>
<dbReference type="GO" id="GO:0098796">
    <property type="term" value="C:membrane protein complex"/>
    <property type="evidence" value="ECO:0007669"/>
    <property type="project" value="UniProtKB-ARBA"/>
</dbReference>
<protein>
    <recommendedName>
        <fullName evidence="4">ABC transporter domain-containing protein</fullName>
    </recommendedName>
</protein>
<dbReference type="AlphaFoldDB" id="A0A382RFB0"/>
<keyword evidence="1" id="KW-0813">Transport</keyword>
<accession>A0A382RFB0</accession>
<feature type="domain" description="ABC transporter" evidence="4">
    <location>
        <begin position="12"/>
        <end position="233"/>
    </location>
</feature>